<dbReference type="Proteomes" id="UP000305202">
    <property type="component" value="Unassembled WGS sequence"/>
</dbReference>
<reference evidence="2 3" key="1">
    <citation type="submission" date="2019-04" db="EMBL/GenBank/DDBJ databases">
        <authorList>
            <person name="Li M."/>
            <person name="Gao C."/>
        </authorList>
    </citation>
    <scope>NUCLEOTIDE SEQUENCE [LARGE SCALE GENOMIC DNA]</scope>
    <source>
        <strain evidence="2 3">BGMRC 2031</strain>
    </source>
</reference>
<sequence length="76" mass="8050">MKVKARTGISVPREDNPRRYITDAEALEVAESAYYLRRLAEGDLLRVTEAAPAAATSPTAETATAQTAADAGKGDK</sequence>
<dbReference type="InterPro" id="IPR024400">
    <property type="entry name" value="DUF2635"/>
</dbReference>
<dbReference type="Pfam" id="PF10948">
    <property type="entry name" value="DUF2635"/>
    <property type="match status" value="1"/>
</dbReference>
<dbReference type="EMBL" id="SZPQ01000001">
    <property type="protein sequence ID" value="TKI08663.1"/>
    <property type="molecule type" value="Genomic_DNA"/>
</dbReference>
<name>A0ABY2SSR0_9HYPH</name>
<feature type="region of interest" description="Disordered" evidence="1">
    <location>
        <begin position="51"/>
        <end position="76"/>
    </location>
</feature>
<protein>
    <submittedName>
        <fullName evidence="2">DUF2635 domain-containing protein</fullName>
    </submittedName>
</protein>
<evidence type="ECO:0000256" key="1">
    <source>
        <dbReference type="SAM" id="MobiDB-lite"/>
    </source>
</evidence>
<proteinExistence type="predicted"/>
<dbReference type="RefSeq" id="WP_136987954.1">
    <property type="nucleotide sequence ID" value="NZ_SZPQ01000001.1"/>
</dbReference>
<gene>
    <name evidence="2" type="ORF">FCN80_01015</name>
</gene>
<accession>A0ABY2SSR0</accession>
<comment type="caution">
    <text evidence="2">The sequence shown here is derived from an EMBL/GenBank/DDBJ whole genome shotgun (WGS) entry which is preliminary data.</text>
</comment>
<keyword evidence="3" id="KW-1185">Reference proteome</keyword>
<evidence type="ECO:0000313" key="3">
    <source>
        <dbReference type="Proteomes" id="UP000305202"/>
    </source>
</evidence>
<organism evidence="2 3">
    <name type="scientific">Martelella alba</name>
    <dbReference type="NCBI Taxonomy" id="2590451"/>
    <lineage>
        <taxon>Bacteria</taxon>
        <taxon>Pseudomonadati</taxon>
        <taxon>Pseudomonadota</taxon>
        <taxon>Alphaproteobacteria</taxon>
        <taxon>Hyphomicrobiales</taxon>
        <taxon>Aurantimonadaceae</taxon>
        <taxon>Martelella</taxon>
    </lineage>
</organism>
<evidence type="ECO:0000313" key="2">
    <source>
        <dbReference type="EMBL" id="TKI08663.1"/>
    </source>
</evidence>